<evidence type="ECO:0000313" key="2">
    <source>
        <dbReference type="Proteomes" id="UP000474778"/>
    </source>
</evidence>
<dbReference type="Pfam" id="PF03352">
    <property type="entry name" value="Adenine_glyco"/>
    <property type="match status" value="1"/>
</dbReference>
<comment type="caution">
    <text evidence="1">The sequence shown here is derived from an EMBL/GenBank/DDBJ whole genome shotgun (WGS) entry which is preliminary data.</text>
</comment>
<dbReference type="RefSeq" id="WP_160795603.1">
    <property type="nucleotide sequence ID" value="NZ_WRPA01000007.1"/>
</dbReference>
<organism evidence="1 2">
    <name type="scientific">Shewanella insulae</name>
    <dbReference type="NCBI Taxonomy" id="2681496"/>
    <lineage>
        <taxon>Bacteria</taxon>
        <taxon>Pseudomonadati</taxon>
        <taxon>Pseudomonadota</taxon>
        <taxon>Gammaproteobacteria</taxon>
        <taxon>Alteromonadales</taxon>
        <taxon>Shewanellaceae</taxon>
        <taxon>Shewanella</taxon>
    </lineage>
</organism>
<dbReference type="InterPro" id="IPR005019">
    <property type="entry name" value="Adenine_glyco"/>
</dbReference>
<dbReference type="Proteomes" id="UP000474778">
    <property type="component" value="Unassembled WGS sequence"/>
</dbReference>
<proteinExistence type="predicted"/>
<dbReference type="InterPro" id="IPR011257">
    <property type="entry name" value="DNA_glycosylase"/>
</dbReference>
<dbReference type="AlphaFoldDB" id="A0A6L7I0H8"/>
<dbReference type="GO" id="GO:0006284">
    <property type="term" value="P:base-excision repair"/>
    <property type="evidence" value="ECO:0007669"/>
    <property type="project" value="InterPro"/>
</dbReference>
<dbReference type="PANTHER" id="PTHR30037:SF3">
    <property type="entry name" value="BLR0857 PROTEIN"/>
    <property type="match status" value="1"/>
</dbReference>
<evidence type="ECO:0000313" key="1">
    <source>
        <dbReference type="EMBL" id="MXR68908.1"/>
    </source>
</evidence>
<dbReference type="InterPro" id="IPR052891">
    <property type="entry name" value="DNA-3mA_glycosylase"/>
</dbReference>
<protein>
    <submittedName>
        <fullName evidence="1">DNA-3-methyladenine glycosylase I</fullName>
    </submittedName>
</protein>
<keyword evidence="2" id="KW-1185">Reference proteome</keyword>
<dbReference type="EMBL" id="WRPA01000007">
    <property type="protein sequence ID" value="MXR68908.1"/>
    <property type="molecule type" value="Genomic_DNA"/>
</dbReference>
<name>A0A6L7I0H8_9GAMM</name>
<reference evidence="1 2" key="1">
    <citation type="submission" date="2019-12" db="EMBL/GenBank/DDBJ databases">
        <title>Shewanella insulae sp. nov., isolated from a tidal flat.</title>
        <authorList>
            <person name="Yoon J.-H."/>
        </authorList>
    </citation>
    <scope>NUCLEOTIDE SEQUENCE [LARGE SCALE GENOMIC DNA]</scope>
    <source>
        <strain evidence="1 2">JBTF-M18</strain>
    </source>
</reference>
<dbReference type="SUPFAM" id="SSF48150">
    <property type="entry name" value="DNA-glycosylase"/>
    <property type="match status" value="1"/>
</dbReference>
<sequence>MARLESFDSIYQRAYERKGGEQGLATRLPEVLPEAKIAQYSDAELLSELSKKVFQSGFVWRVVDNKWPAYEAAFFNFEPQKVLMLSPEQIQQRAGDPELIRHLKKTMAIYDNALMVHDIRVSHGSFAKFIAQWPSENIVGLWAELKRLGSRLGGNTGPYFLRSIGKDTFLLTEDNKGYFQAHKLIDAGFTSKRGLTQVQAVFNEWQAQSGRSLAEISRILACGVGDNRI</sequence>
<dbReference type="GO" id="GO:0008725">
    <property type="term" value="F:DNA-3-methyladenine glycosylase activity"/>
    <property type="evidence" value="ECO:0007669"/>
    <property type="project" value="InterPro"/>
</dbReference>
<dbReference type="Gene3D" id="1.10.340.30">
    <property type="entry name" value="Hypothetical protein, domain 2"/>
    <property type="match status" value="1"/>
</dbReference>
<dbReference type="PANTHER" id="PTHR30037">
    <property type="entry name" value="DNA-3-METHYLADENINE GLYCOSYLASE 1"/>
    <property type="match status" value="1"/>
</dbReference>
<accession>A0A6L7I0H8</accession>
<gene>
    <name evidence="1" type="ORF">GNT65_09540</name>
</gene>